<reference evidence="7 8" key="1">
    <citation type="submission" date="2020-03" db="EMBL/GenBank/DDBJ databases">
        <title>Sphingomonas sp. nov., isolated from fish.</title>
        <authorList>
            <person name="Hyun D.-W."/>
            <person name="Bae J.-W."/>
        </authorList>
    </citation>
    <scope>NUCLEOTIDE SEQUENCE [LARGE SCALE GENOMIC DNA]</scope>
    <source>
        <strain evidence="7 8">HDW15B</strain>
    </source>
</reference>
<keyword evidence="2 6" id="KW-0031">Aminopeptidase</keyword>
<keyword evidence="8" id="KW-1185">Reference proteome</keyword>
<evidence type="ECO:0000256" key="4">
    <source>
        <dbReference type="ARBA" id="ARBA00022729"/>
    </source>
</evidence>
<keyword evidence="4" id="KW-0732">Signal</keyword>
<name>A0A6G7YTB9_9SPHN</name>
<keyword evidence="3 6" id="KW-0645">Protease</keyword>
<keyword evidence="5 6" id="KW-0378">Hydrolase</keyword>
<dbReference type="AlphaFoldDB" id="A0A6G7YTB9"/>
<keyword evidence="6" id="KW-0720">Serine protease</keyword>
<dbReference type="SUPFAM" id="SSF50494">
    <property type="entry name" value="Trypsin-like serine proteases"/>
    <property type="match status" value="1"/>
</dbReference>
<dbReference type="InterPro" id="IPR009003">
    <property type="entry name" value="Peptidase_S1_PA"/>
</dbReference>
<dbReference type="GO" id="GO:0008239">
    <property type="term" value="F:dipeptidyl-peptidase activity"/>
    <property type="evidence" value="ECO:0007669"/>
    <property type="project" value="UniProtKB-UniRule"/>
</dbReference>
<evidence type="ECO:0000256" key="5">
    <source>
        <dbReference type="ARBA" id="ARBA00022801"/>
    </source>
</evidence>
<evidence type="ECO:0000313" key="8">
    <source>
        <dbReference type="Proteomes" id="UP000503222"/>
    </source>
</evidence>
<organism evidence="7 8">
    <name type="scientific">Sphingomonas piscis</name>
    <dbReference type="NCBI Taxonomy" id="2714943"/>
    <lineage>
        <taxon>Bacteria</taxon>
        <taxon>Pseudomonadati</taxon>
        <taxon>Pseudomonadota</taxon>
        <taxon>Alphaproteobacteria</taxon>
        <taxon>Sphingomonadales</taxon>
        <taxon>Sphingomonadaceae</taxon>
        <taxon>Sphingomonas</taxon>
    </lineage>
</organism>
<dbReference type="GO" id="GO:0070009">
    <property type="term" value="F:serine-type aminopeptidase activity"/>
    <property type="evidence" value="ECO:0007669"/>
    <property type="project" value="UniProtKB-UniRule"/>
</dbReference>
<evidence type="ECO:0000256" key="6">
    <source>
        <dbReference type="RuleBase" id="RU366067"/>
    </source>
</evidence>
<comment type="function">
    <text evidence="6">Catalyzes the removal of dipeptides from the N-terminus of oligopeptides.</text>
</comment>
<dbReference type="PANTHER" id="PTHR38469:SF1">
    <property type="entry name" value="PERIPLASMIC PEPTIDASE SUBFAMILY S1B"/>
    <property type="match status" value="1"/>
</dbReference>
<comment type="similarity">
    <text evidence="1 6">Belongs to the peptidase S46 family.</text>
</comment>
<gene>
    <name evidence="7" type="ORF">G7077_06050</name>
</gene>
<dbReference type="InterPro" id="IPR019500">
    <property type="entry name" value="Pep_S46"/>
</dbReference>
<dbReference type="Gene3D" id="2.40.10.10">
    <property type="entry name" value="Trypsin-like serine proteases"/>
    <property type="match status" value="1"/>
</dbReference>
<dbReference type="EC" id="3.4.14.-" evidence="6"/>
<dbReference type="EMBL" id="CP049869">
    <property type="protein sequence ID" value="QIK79971.1"/>
    <property type="molecule type" value="Genomic_DNA"/>
</dbReference>
<dbReference type="GO" id="GO:0006508">
    <property type="term" value="P:proteolysis"/>
    <property type="evidence" value="ECO:0007669"/>
    <property type="project" value="UniProtKB-KW"/>
</dbReference>
<dbReference type="PANTHER" id="PTHR38469">
    <property type="entry name" value="PERIPLASMIC PEPTIDASE SUBFAMILY S1B"/>
    <property type="match status" value="1"/>
</dbReference>
<sequence>MLLLGSVVLPFGAASADEGMWTFDAFPAAKMKRDYGWAPDQAWLDRVRAASVRLTGGCSASFVSGSGLILTNHHCVASCLEDLSSSGSDLLATGFIAQARTEERKCPGQQAEVVTAITDVTPRVKAAIGASAGEALVKARTAAIADLEKQGCLDTATTRCQVVTLYGGGQYKLYTYRKYSDVRIVWAPEAAAETFGGDPDNYNFPRYALDASFLRAYENGQPVATPQHLTWTAREPKKGEAIFVVGNPGSTQRLLTQSQFAYQREVNLPITLATQSELRGRLITAMRQSPDHAREGETTLYGVENNLKRTIGRTKALGDPQFNAMLARNEADLRSRSVGNAAIGDPWTDIDKAVTAQRQIDAEYRFTEPQGDLFDYALTLVRAADERSKPNGERLPAYSDSALPLLEKTLLDERPVYPWLDSLMMEWSLSKAREYLGVDHPQTRLLLGKESPEGLARRLVSGSSLADAKVRKALWDGGAAAIAASKDPMILYARALDANERRVQKLYDERVDGPITAARAKLADARFAAYGASVYPDATFSLRITYGKVGGWIENGREVDYRTTFRGAFDRATGAKPFALAPAYLARRQRIDEGGALDFVYAADTIGGNSGSPVIDRDGAVIGANFDRNIHGLRNDFAYDIDKARSIAVSTAAVEQALKVIYPAPTLLAELHAK</sequence>
<dbReference type="Pfam" id="PF10459">
    <property type="entry name" value="Peptidase_S46"/>
    <property type="match status" value="1"/>
</dbReference>
<dbReference type="Proteomes" id="UP000503222">
    <property type="component" value="Chromosome"/>
</dbReference>
<dbReference type="KEGG" id="spii:G7077_06050"/>
<dbReference type="InterPro" id="IPR043504">
    <property type="entry name" value="Peptidase_S1_PA_chymotrypsin"/>
</dbReference>
<evidence type="ECO:0000256" key="2">
    <source>
        <dbReference type="ARBA" id="ARBA00022438"/>
    </source>
</evidence>
<accession>A0A6G7YTB9</accession>
<protein>
    <recommendedName>
        <fullName evidence="6">Dipeptidyl-peptidase</fullName>
        <ecNumber evidence="6">3.4.14.-</ecNumber>
    </recommendedName>
</protein>
<proteinExistence type="inferred from homology"/>
<evidence type="ECO:0000256" key="3">
    <source>
        <dbReference type="ARBA" id="ARBA00022670"/>
    </source>
</evidence>
<dbReference type="GO" id="GO:0043171">
    <property type="term" value="P:peptide catabolic process"/>
    <property type="evidence" value="ECO:0007669"/>
    <property type="project" value="UniProtKB-UniRule"/>
</dbReference>
<evidence type="ECO:0000256" key="1">
    <source>
        <dbReference type="ARBA" id="ARBA00010491"/>
    </source>
</evidence>
<evidence type="ECO:0000313" key="7">
    <source>
        <dbReference type="EMBL" id="QIK79971.1"/>
    </source>
</evidence>